<dbReference type="InterPro" id="IPR013256">
    <property type="entry name" value="Chromatin_SPT2"/>
</dbReference>
<feature type="compositionally biased region" description="Low complexity" evidence="5">
    <location>
        <begin position="501"/>
        <end position="529"/>
    </location>
</feature>
<comment type="similarity">
    <text evidence="2">Belongs to the SPT2 family.</text>
</comment>
<dbReference type="InterPro" id="IPR029001">
    <property type="entry name" value="ITPase-like_fam"/>
</dbReference>
<sequence length="713" mass="78594">MAPHNAVLANVLNTPGIKKLRNKRVVLASASPRRSDILRTLGLAPEIVPSTFAENLPLSSFEQIHEYPVSTAMHKAVKVYESLVTENPDDAPDLVIGADTVVFTHALPSTTLEMESGIRQELLEKPNSKADHLRMLQDLNGNVCEVVTGVSLVYPVLTAPGYATREMDERTLVYFADSPLRVLEAYVENGEGYDRAGGFAVQGAAVRQWQVLALLDIFHSLRFICFDFANPSTPGHHSLSISLSSTMSAFAALMALSASQTKEAQGAVQTALEQRQRNEELRRKKQEEIERKAREEQAKLRQKRLEDQKREQELEVKQQAERARREAEQTRREEEARNALLYGPKKAKQLGPRWPTSHSGIREEVRRGRVGGEDADDESGSPAMALTREEKRQRRVEAEMRRTYQLKRAGYSKAGRRLPGGAIDAPSAPASDSGASSQSVKARLAALPNTLTRLNVNKRDTRTIDEILQDRAKVKIATLDGDDAREFNDWFGKAKKKEPVSVPSTGSSASLASGSSSGANSPGPAGSKATSQPPVKPQPFSAIGKMPSYPSGIKPFLQPRPALSAKSSSSTIPKVKSSQSKSPVPKSHAVKLGSVPGGAPPRSGGILPKKRPRSPSLSASPPPPKRRASEPENALSAEIWKLFGKDRSSYVARDVLSDDEDMEVDASMVMQEELRSTRLAKREDEIALEAEKRYEEEKRRRKREREIRERQCM</sequence>
<evidence type="ECO:0000256" key="2">
    <source>
        <dbReference type="ARBA" id="ARBA00006461"/>
    </source>
</evidence>
<keyword evidence="3" id="KW-0378">Hydrolase</keyword>
<feature type="compositionally biased region" description="Low complexity" evidence="5">
    <location>
        <begin position="566"/>
        <end position="587"/>
    </location>
</feature>
<feature type="compositionally biased region" description="Basic and acidic residues" evidence="5">
    <location>
        <begin position="387"/>
        <end position="402"/>
    </location>
</feature>
<feature type="region of interest" description="Disordered" evidence="5">
    <location>
        <begin position="492"/>
        <end position="633"/>
    </location>
</feature>
<dbReference type="HAMAP" id="MF_00528">
    <property type="entry name" value="Maf"/>
    <property type="match status" value="1"/>
</dbReference>
<organism evidence="6 7">
    <name type="scientific">Boletus reticuloceps</name>
    <dbReference type="NCBI Taxonomy" id="495285"/>
    <lineage>
        <taxon>Eukaryota</taxon>
        <taxon>Fungi</taxon>
        <taxon>Dikarya</taxon>
        <taxon>Basidiomycota</taxon>
        <taxon>Agaricomycotina</taxon>
        <taxon>Agaricomycetes</taxon>
        <taxon>Agaricomycetidae</taxon>
        <taxon>Boletales</taxon>
        <taxon>Boletineae</taxon>
        <taxon>Boletaceae</taxon>
        <taxon>Boletoideae</taxon>
        <taxon>Boletus</taxon>
    </lineage>
</organism>
<evidence type="ECO:0000256" key="1">
    <source>
        <dbReference type="ARBA" id="ARBA00001968"/>
    </source>
</evidence>
<feature type="compositionally biased region" description="Low complexity" evidence="5">
    <location>
        <begin position="419"/>
        <end position="437"/>
    </location>
</feature>
<dbReference type="OrthoDB" id="10267058at2759"/>
<evidence type="ECO:0000256" key="5">
    <source>
        <dbReference type="SAM" id="MobiDB-lite"/>
    </source>
</evidence>
<dbReference type="SUPFAM" id="SSF52972">
    <property type="entry name" value="ITPase-like"/>
    <property type="match status" value="1"/>
</dbReference>
<reference evidence="6" key="1">
    <citation type="submission" date="2021-03" db="EMBL/GenBank/DDBJ databases">
        <title>Evolutionary innovations through gain and loss of genes in the ectomycorrhizal Boletales.</title>
        <authorList>
            <person name="Wu G."/>
            <person name="Miyauchi S."/>
            <person name="Morin E."/>
            <person name="Yang Z.-L."/>
            <person name="Xu J."/>
            <person name="Martin F.M."/>
        </authorList>
    </citation>
    <scope>NUCLEOTIDE SEQUENCE</scope>
    <source>
        <strain evidence="6">BR01</strain>
    </source>
</reference>
<dbReference type="Pfam" id="PF08243">
    <property type="entry name" value="SPT2"/>
    <property type="match status" value="1"/>
</dbReference>
<keyword evidence="4" id="KW-0175">Coiled coil</keyword>
<dbReference type="AlphaFoldDB" id="A0A8I2YP28"/>
<dbReference type="EMBL" id="JAGFBS010000018">
    <property type="protein sequence ID" value="KAG6374548.1"/>
    <property type="molecule type" value="Genomic_DNA"/>
</dbReference>
<accession>A0A8I2YP28</accession>
<evidence type="ECO:0000313" key="6">
    <source>
        <dbReference type="EMBL" id="KAG6374548.1"/>
    </source>
</evidence>
<feature type="compositionally biased region" description="Basic and acidic residues" evidence="5">
    <location>
        <begin position="274"/>
        <end position="337"/>
    </location>
</feature>
<comment type="cofactor">
    <cofactor evidence="1">
        <name>a divalent metal cation</name>
        <dbReference type="ChEBI" id="CHEBI:60240"/>
    </cofactor>
</comment>
<evidence type="ECO:0000256" key="4">
    <source>
        <dbReference type="ARBA" id="ARBA00023054"/>
    </source>
</evidence>
<evidence type="ECO:0000256" key="3">
    <source>
        <dbReference type="ARBA" id="ARBA00022801"/>
    </source>
</evidence>
<dbReference type="Pfam" id="PF02545">
    <property type="entry name" value="Maf"/>
    <property type="match status" value="1"/>
</dbReference>
<dbReference type="GO" id="GO:0047429">
    <property type="term" value="F:nucleoside triphosphate diphosphatase activity"/>
    <property type="evidence" value="ECO:0007669"/>
    <property type="project" value="InterPro"/>
</dbReference>
<name>A0A8I2YP28_9AGAM</name>
<comment type="caution">
    <text evidence="6">The sequence shown here is derived from an EMBL/GenBank/DDBJ whole genome shotgun (WGS) entry which is preliminary data.</text>
</comment>
<feature type="compositionally biased region" description="Basic and acidic residues" evidence="5">
    <location>
        <begin position="360"/>
        <end position="372"/>
    </location>
</feature>
<dbReference type="InterPro" id="IPR003697">
    <property type="entry name" value="Maf-like"/>
</dbReference>
<feature type="region of interest" description="Disordered" evidence="5">
    <location>
        <begin position="268"/>
        <end position="441"/>
    </location>
</feature>
<gene>
    <name evidence="6" type="ORF">JVT61DRAFT_4597</name>
</gene>
<proteinExistence type="inferred from homology"/>
<dbReference type="Gene3D" id="3.90.950.10">
    <property type="match status" value="1"/>
</dbReference>
<dbReference type="SMART" id="SM00784">
    <property type="entry name" value="SPT2"/>
    <property type="match status" value="1"/>
</dbReference>
<dbReference type="PANTHER" id="PTHR43213">
    <property type="entry name" value="BIFUNCTIONAL DTTP/UTP PYROPHOSPHATASE/METHYLTRANSFERASE PROTEIN-RELATED"/>
    <property type="match status" value="1"/>
</dbReference>
<protein>
    <recommendedName>
        <fullName evidence="8">Maf-like protein</fullName>
    </recommendedName>
</protein>
<feature type="region of interest" description="Disordered" evidence="5">
    <location>
        <begin position="693"/>
        <end position="713"/>
    </location>
</feature>
<dbReference type="PANTHER" id="PTHR43213:SF5">
    <property type="entry name" value="BIFUNCTIONAL DTTP_UTP PYROPHOSPHATASE_METHYLTRANSFERASE PROTEIN-RELATED"/>
    <property type="match status" value="1"/>
</dbReference>
<dbReference type="Proteomes" id="UP000683000">
    <property type="component" value="Unassembled WGS sequence"/>
</dbReference>
<evidence type="ECO:0000313" key="7">
    <source>
        <dbReference type="Proteomes" id="UP000683000"/>
    </source>
</evidence>
<keyword evidence="7" id="KW-1185">Reference proteome</keyword>
<evidence type="ECO:0008006" key="8">
    <source>
        <dbReference type="Google" id="ProtNLM"/>
    </source>
</evidence>